<dbReference type="InterPro" id="IPR000304">
    <property type="entry name" value="Pyrroline-COOH_reductase"/>
</dbReference>
<dbReference type="InterPro" id="IPR008927">
    <property type="entry name" value="6-PGluconate_DH-like_C_sf"/>
</dbReference>
<dbReference type="PIRSF" id="PIRSF000193">
    <property type="entry name" value="Pyrrol-5-carb_rd"/>
    <property type="match status" value="1"/>
</dbReference>
<evidence type="ECO:0000259" key="14">
    <source>
        <dbReference type="Pfam" id="PF14748"/>
    </source>
</evidence>
<feature type="binding site" evidence="12">
    <location>
        <begin position="9"/>
        <end position="14"/>
    </location>
    <ligand>
        <name>NADP(+)</name>
        <dbReference type="ChEBI" id="CHEBI:58349"/>
    </ligand>
</feature>
<keyword evidence="6 10" id="KW-0521">NADP</keyword>
<organism evidence="15 16">
    <name type="scientific">Rodentibacter heidelbergensis</name>
    <dbReference type="NCBI Taxonomy" id="1908258"/>
    <lineage>
        <taxon>Bacteria</taxon>
        <taxon>Pseudomonadati</taxon>
        <taxon>Pseudomonadota</taxon>
        <taxon>Gammaproteobacteria</taxon>
        <taxon>Pasteurellales</taxon>
        <taxon>Pasteurellaceae</taxon>
        <taxon>Rodentibacter</taxon>
    </lineage>
</organism>
<keyword evidence="7 10" id="KW-0560">Oxidoreductase</keyword>
<reference evidence="15 16" key="1">
    <citation type="submission" date="2016-10" db="EMBL/GenBank/DDBJ databases">
        <title>Rodentibacter gen. nov. and new species.</title>
        <authorList>
            <person name="Christensen H."/>
        </authorList>
    </citation>
    <scope>NUCLEOTIDE SEQUENCE [LARGE SCALE GENOMIC DNA]</scope>
    <source>
        <strain evidence="15 16">Ac69</strain>
    </source>
</reference>
<dbReference type="PANTHER" id="PTHR11645:SF0">
    <property type="entry name" value="PYRROLINE-5-CARBOXYLATE REDUCTASE 3"/>
    <property type="match status" value="1"/>
</dbReference>
<comment type="similarity">
    <text evidence="2 10">Belongs to the pyrroline-5-carboxylate reductase family.</text>
</comment>
<keyword evidence="3 10" id="KW-0963">Cytoplasm</keyword>
<dbReference type="STRING" id="1908258.BKK48_06795"/>
<dbReference type="UniPathway" id="UPA00098">
    <property type="reaction ID" value="UER00361"/>
</dbReference>
<evidence type="ECO:0000256" key="6">
    <source>
        <dbReference type="ARBA" id="ARBA00022857"/>
    </source>
</evidence>
<dbReference type="EC" id="1.5.1.2" evidence="10 11"/>
<feature type="domain" description="Pyrroline-5-carboxylate reductase dimerisation" evidence="14">
    <location>
        <begin position="162"/>
        <end position="267"/>
    </location>
</feature>
<dbReference type="InterPro" id="IPR036291">
    <property type="entry name" value="NAD(P)-bd_dom_sf"/>
</dbReference>
<dbReference type="Gene3D" id="3.40.50.720">
    <property type="entry name" value="NAD(P)-binding Rossmann-like Domain"/>
    <property type="match status" value="1"/>
</dbReference>
<comment type="catalytic activity">
    <reaction evidence="9 10">
        <text>L-proline + NADP(+) = (S)-1-pyrroline-5-carboxylate + NADPH + 2 H(+)</text>
        <dbReference type="Rhea" id="RHEA:14109"/>
        <dbReference type="ChEBI" id="CHEBI:15378"/>
        <dbReference type="ChEBI" id="CHEBI:17388"/>
        <dbReference type="ChEBI" id="CHEBI:57783"/>
        <dbReference type="ChEBI" id="CHEBI:58349"/>
        <dbReference type="ChEBI" id="CHEBI:60039"/>
        <dbReference type="EC" id="1.5.1.2"/>
    </reaction>
</comment>
<feature type="binding site" evidence="12">
    <location>
        <begin position="69"/>
        <end position="72"/>
    </location>
    <ligand>
        <name>NADP(+)</name>
        <dbReference type="ChEBI" id="CHEBI:58349"/>
    </ligand>
</feature>
<dbReference type="InterPro" id="IPR028939">
    <property type="entry name" value="P5C_Rdtase_cat_N"/>
</dbReference>
<evidence type="ECO:0000256" key="2">
    <source>
        <dbReference type="ARBA" id="ARBA00005525"/>
    </source>
</evidence>
<evidence type="ECO:0000256" key="5">
    <source>
        <dbReference type="ARBA" id="ARBA00022650"/>
    </source>
</evidence>
<feature type="domain" description="Pyrroline-5-carboxylate reductase catalytic N-terminal" evidence="13">
    <location>
        <begin position="6"/>
        <end position="98"/>
    </location>
</feature>
<keyword evidence="5 10" id="KW-0641">Proline biosynthesis</keyword>
<dbReference type="AlphaFoldDB" id="A0A1V3I7V3"/>
<protein>
    <recommendedName>
        <fullName evidence="10 11">Pyrroline-5-carboxylate reductase</fullName>
        <shortName evidence="10">P5C reductase</shortName>
        <shortName evidence="10">P5CR</shortName>
        <ecNumber evidence="10 11">1.5.1.2</ecNumber>
    </recommendedName>
    <alternativeName>
        <fullName evidence="10">PCA reductase</fullName>
    </alternativeName>
</protein>
<evidence type="ECO:0000256" key="1">
    <source>
        <dbReference type="ARBA" id="ARBA00005205"/>
    </source>
</evidence>
<evidence type="ECO:0000256" key="4">
    <source>
        <dbReference type="ARBA" id="ARBA00022605"/>
    </source>
</evidence>
<dbReference type="EMBL" id="MLHH01000014">
    <property type="protein sequence ID" value="OOF36136.1"/>
    <property type="molecule type" value="Genomic_DNA"/>
</dbReference>
<name>A0A1V3I7V3_9PAST</name>
<evidence type="ECO:0000256" key="10">
    <source>
        <dbReference type="HAMAP-Rule" id="MF_01925"/>
    </source>
</evidence>
<dbReference type="OrthoDB" id="9805754at2"/>
<evidence type="ECO:0000259" key="13">
    <source>
        <dbReference type="Pfam" id="PF03807"/>
    </source>
</evidence>
<comment type="function">
    <text evidence="10">Catalyzes the reduction of 1-pyrroline-5-carboxylate (PCA) to L-proline.</text>
</comment>
<gene>
    <name evidence="10" type="primary">proC</name>
    <name evidence="15" type="ORF">BKK48_06795</name>
</gene>
<dbReference type="Pfam" id="PF14748">
    <property type="entry name" value="P5CR_dimer"/>
    <property type="match status" value="1"/>
</dbReference>
<dbReference type="FunFam" id="1.10.3730.10:FF:000001">
    <property type="entry name" value="Pyrroline-5-carboxylate reductase"/>
    <property type="match status" value="1"/>
</dbReference>
<keyword evidence="16" id="KW-1185">Reference proteome</keyword>
<dbReference type="RefSeq" id="WP_077427389.1">
    <property type="nucleotide sequence ID" value="NZ_MLHH01000014.1"/>
</dbReference>
<sequence>MQQKLIAFIGGGNMAQAIVFGLLKQGYPAAQILVNDPNEEKRAYFAKLGVQTAENNAESAARAEVVVLAVKPQIIADVCAPLSAVDFSDKLLISIAAGISTARLQALIPSAKSVVRVMPNTPALVGEGMAGLFAPENTPKTDRTFAQALLNAVGKTQWVKEENQMHAVTAASGSSPAYFFLMLEAMQQALVEMNMEADTARQFVQQTMLGAAKMVVENPQTALSTLRENVTSKGGTTAAALEVFHRQQFNHIVAEAMQACVARSQEMETLF</sequence>
<evidence type="ECO:0000256" key="12">
    <source>
        <dbReference type="PIRSR" id="PIRSR000193-1"/>
    </source>
</evidence>
<dbReference type="InterPro" id="IPR029036">
    <property type="entry name" value="P5CR_dimer"/>
</dbReference>
<dbReference type="SUPFAM" id="SSF51735">
    <property type="entry name" value="NAD(P)-binding Rossmann-fold domains"/>
    <property type="match status" value="1"/>
</dbReference>
<comment type="pathway">
    <text evidence="1 10">Amino-acid biosynthesis; L-proline biosynthesis; L-proline from L-glutamate 5-semialdehyde: step 1/1.</text>
</comment>
<dbReference type="FunFam" id="3.40.50.720:FF:000105">
    <property type="entry name" value="Pyrroline-5-carboxylate reductase"/>
    <property type="match status" value="1"/>
</dbReference>
<dbReference type="HAMAP" id="MF_01925">
    <property type="entry name" value="P5C_reductase"/>
    <property type="match status" value="1"/>
</dbReference>
<evidence type="ECO:0000256" key="11">
    <source>
        <dbReference type="NCBIfam" id="TIGR00112"/>
    </source>
</evidence>
<dbReference type="GO" id="GO:0005737">
    <property type="term" value="C:cytoplasm"/>
    <property type="evidence" value="ECO:0007669"/>
    <property type="project" value="UniProtKB-SubCell"/>
</dbReference>
<evidence type="ECO:0000313" key="15">
    <source>
        <dbReference type="EMBL" id="OOF36136.1"/>
    </source>
</evidence>
<dbReference type="SUPFAM" id="SSF48179">
    <property type="entry name" value="6-phosphogluconate dehydrogenase C-terminal domain-like"/>
    <property type="match status" value="1"/>
</dbReference>
<dbReference type="Proteomes" id="UP000189437">
    <property type="component" value="Unassembled WGS sequence"/>
</dbReference>
<evidence type="ECO:0000256" key="7">
    <source>
        <dbReference type="ARBA" id="ARBA00023002"/>
    </source>
</evidence>
<dbReference type="GO" id="GO:0055129">
    <property type="term" value="P:L-proline biosynthetic process"/>
    <property type="evidence" value="ECO:0007669"/>
    <property type="project" value="UniProtKB-UniRule"/>
</dbReference>
<dbReference type="NCBIfam" id="TIGR00112">
    <property type="entry name" value="proC"/>
    <property type="match status" value="1"/>
</dbReference>
<keyword evidence="4 10" id="KW-0028">Amino-acid biosynthesis</keyword>
<dbReference type="GO" id="GO:0004735">
    <property type="term" value="F:pyrroline-5-carboxylate reductase activity"/>
    <property type="evidence" value="ECO:0007669"/>
    <property type="project" value="UniProtKB-UniRule"/>
</dbReference>
<proteinExistence type="inferred from homology"/>
<dbReference type="PANTHER" id="PTHR11645">
    <property type="entry name" value="PYRROLINE-5-CARBOXYLATE REDUCTASE"/>
    <property type="match status" value="1"/>
</dbReference>
<dbReference type="Pfam" id="PF03807">
    <property type="entry name" value="F420_oxidored"/>
    <property type="match status" value="1"/>
</dbReference>
<comment type="caution">
    <text evidence="15">The sequence shown here is derived from an EMBL/GenBank/DDBJ whole genome shotgun (WGS) entry which is preliminary data.</text>
</comment>
<evidence type="ECO:0000256" key="9">
    <source>
        <dbReference type="ARBA" id="ARBA00052690"/>
    </source>
</evidence>
<evidence type="ECO:0000313" key="16">
    <source>
        <dbReference type="Proteomes" id="UP000189437"/>
    </source>
</evidence>
<evidence type="ECO:0000256" key="3">
    <source>
        <dbReference type="ARBA" id="ARBA00022490"/>
    </source>
</evidence>
<comment type="subcellular location">
    <subcellularLocation>
        <location evidence="10">Cytoplasm</location>
    </subcellularLocation>
</comment>
<dbReference type="Gene3D" id="1.10.3730.10">
    <property type="entry name" value="ProC C-terminal domain-like"/>
    <property type="match status" value="1"/>
</dbReference>
<evidence type="ECO:0000256" key="8">
    <source>
        <dbReference type="ARBA" id="ARBA00050547"/>
    </source>
</evidence>
<accession>A0A1V3I7V3</accession>
<feature type="binding site" evidence="12">
    <location>
        <position position="56"/>
    </location>
    <ligand>
        <name>NADPH</name>
        <dbReference type="ChEBI" id="CHEBI:57783"/>
    </ligand>
</feature>
<comment type="catalytic activity">
    <reaction evidence="8 10">
        <text>L-proline + NAD(+) = (S)-1-pyrroline-5-carboxylate + NADH + 2 H(+)</text>
        <dbReference type="Rhea" id="RHEA:14105"/>
        <dbReference type="ChEBI" id="CHEBI:15378"/>
        <dbReference type="ChEBI" id="CHEBI:17388"/>
        <dbReference type="ChEBI" id="CHEBI:57540"/>
        <dbReference type="ChEBI" id="CHEBI:57945"/>
        <dbReference type="ChEBI" id="CHEBI:60039"/>
        <dbReference type="EC" id="1.5.1.2"/>
    </reaction>
</comment>